<dbReference type="Proteomes" id="UP000183442">
    <property type="component" value="Unassembled WGS sequence"/>
</dbReference>
<dbReference type="Gene3D" id="3.30.1490.150">
    <property type="entry name" value="Hypothetical protein ph0010, domain 2"/>
    <property type="match status" value="1"/>
</dbReference>
<name>A0A126R0C0_METOL</name>
<gene>
    <name evidence="4" type="ORF">SAMN02910297_01267</name>
    <name evidence="3" type="ORF">YLM1_1184</name>
</gene>
<evidence type="ECO:0000259" key="2">
    <source>
        <dbReference type="PROSITE" id="PS51112"/>
    </source>
</evidence>
<dbReference type="PANTHER" id="PTHR13016">
    <property type="entry name" value="AMMECR1 HOMOLOG"/>
    <property type="match status" value="1"/>
</dbReference>
<organism evidence="3 5">
    <name type="scientific">Methanobrevibacter olleyae</name>
    <dbReference type="NCBI Taxonomy" id="294671"/>
    <lineage>
        <taxon>Archaea</taxon>
        <taxon>Methanobacteriati</taxon>
        <taxon>Methanobacteriota</taxon>
        <taxon>Methanomada group</taxon>
        <taxon>Methanobacteria</taxon>
        <taxon>Methanobacteriales</taxon>
        <taxon>Methanobacteriaceae</taxon>
        <taxon>Methanobrevibacter</taxon>
    </lineage>
</organism>
<dbReference type="InterPro" id="IPR023472">
    <property type="entry name" value="Uncharacterised_MJ0810"/>
</dbReference>
<protein>
    <recommendedName>
        <fullName evidence="1">Protein SAMN02910297_01267</fullName>
    </recommendedName>
</protein>
<evidence type="ECO:0000313" key="6">
    <source>
        <dbReference type="Proteomes" id="UP000183442"/>
    </source>
</evidence>
<dbReference type="InterPro" id="IPR036071">
    <property type="entry name" value="AMMECR1_dom_sf"/>
</dbReference>
<dbReference type="InterPro" id="IPR027623">
    <property type="entry name" value="AmmeMemoSam_A"/>
</dbReference>
<reference evidence="4" key="4">
    <citation type="submission" date="2016-10" db="EMBL/GenBank/DDBJ databases">
        <authorList>
            <person name="de Groot N.N."/>
        </authorList>
    </citation>
    <scope>NUCLEOTIDE SEQUENCE [LARGE SCALE GENOMIC DNA]</scope>
    <source>
        <strain evidence="4">DSM 16632</strain>
    </source>
</reference>
<keyword evidence="5" id="KW-1185">Reference proteome</keyword>
<dbReference type="GeneID" id="28489490"/>
<dbReference type="Gene3D" id="3.30.700.20">
    <property type="entry name" value="Hypothetical protein ph0010, domain 1"/>
    <property type="match status" value="1"/>
</dbReference>
<dbReference type="EMBL" id="FOTL01000020">
    <property type="protein sequence ID" value="SFL58422.1"/>
    <property type="molecule type" value="Genomic_DNA"/>
</dbReference>
<dbReference type="OrthoDB" id="25187at2157"/>
<feature type="domain" description="AMMECR1" evidence="2">
    <location>
        <begin position="5"/>
        <end position="185"/>
    </location>
</feature>
<evidence type="ECO:0000313" key="4">
    <source>
        <dbReference type="EMBL" id="SFL58422.1"/>
    </source>
</evidence>
<dbReference type="AlphaFoldDB" id="A0A126R0C0"/>
<dbReference type="InterPro" id="IPR002733">
    <property type="entry name" value="AMMECR1_domain"/>
</dbReference>
<dbReference type="RefSeq" id="WP_067147244.1">
    <property type="nucleotide sequence ID" value="NZ_CP014265.1"/>
</dbReference>
<dbReference type="PATRIC" id="fig|294671.3.peg.1236"/>
<dbReference type="InterPro" id="IPR027485">
    <property type="entry name" value="AMMECR1_N"/>
</dbReference>
<dbReference type="KEGG" id="mol:YLM1_1184"/>
<dbReference type="NCBIfam" id="TIGR04335">
    <property type="entry name" value="AmmeMemoSam_A"/>
    <property type="match status" value="1"/>
</dbReference>
<accession>A0A126R0C0</accession>
<dbReference type="EMBL" id="CP014265">
    <property type="protein sequence ID" value="AMK15741.1"/>
    <property type="molecule type" value="Genomic_DNA"/>
</dbReference>
<dbReference type="PROSITE" id="PS51112">
    <property type="entry name" value="AMMECR1"/>
    <property type="match status" value="1"/>
</dbReference>
<dbReference type="STRING" id="294671.YLM1_1184"/>
<evidence type="ECO:0000313" key="3">
    <source>
        <dbReference type="EMBL" id="AMK15741.1"/>
    </source>
</evidence>
<dbReference type="InterPro" id="IPR023473">
    <property type="entry name" value="AMMECR1"/>
</dbReference>
<dbReference type="Pfam" id="PF01871">
    <property type="entry name" value="AMMECR1"/>
    <property type="match status" value="1"/>
</dbReference>
<dbReference type="NCBIfam" id="TIGR00296">
    <property type="entry name" value="TIGR00296 family protein"/>
    <property type="match status" value="1"/>
</dbReference>
<reference evidence="6" key="3">
    <citation type="submission" date="2016-10" db="EMBL/GenBank/DDBJ databases">
        <authorList>
            <person name="Varghese N."/>
        </authorList>
    </citation>
    <scope>NUCLEOTIDE SEQUENCE [LARGE SCALE GENOMIC DNA]</scope>
    <source>
        <strain evidence="6">DSM 16632</strain>
    </source>
</reference>
<dbReference type="PANTHER" id="PTHR13016:SF0">
    <property type="entry name" value="AMME SYNDROME CANDIDATE GENE 1 PROTEIN"/>
    <property type="match status" value="1"/>
</dbReference>
<sequence length="185" mass="21121">MLNEDDGKYLLSIAKDAIETYLKENRIIDTPSDSPNHLKEELGVFVTLNKYNDLRGCIGYPEPTYPLIDAVISSAISAATRDPRFPEVDERELDSLDYEITVLSKPELIEVEKPIDYLDNIVIGEDGLIVERGFYRGLLLPQVAPEHNMDKEEFLSHTCLKAGLRQDAWLDEDIKVYKFQGQIFK</sequence>
<reference evidence="5" key="2">
    <citation type="submission" date="2016-02" db="EMBL/GenBank/DDBJ databases">
        <title>The draft genome sequence of the rumen methanogen Methanobrevibacter olleyae YLM1.</title>
        <authorList>
            <consortium name="New Zealand Agricultural Greenhouse Gas Research Centre/Pastoral Greenhouse Gas Research Consortium"/>
            <person name="Kelly W.J."/>
            <person name="Li D."/>
            <person name="Lambie S.C."/>
            <person name="Attwood G.T."/>
            <person name="Altermann E."/>
            <person name="Leahy S.C."/>
        </authorList>
    </citation>
    <scope>NUCLEOTIDE SEQUENCE [LARGE SCALE GENOMIC DNA]</scope>
    <source>
        <strain evidence="5">YLM1</strain>
    </source>
</reference>
<dbReference type="HAMAP" id="MF_00645">
    <property type="entry name" value="AMMECR1"/>
    <property type="match status" value="1"/>
</dbReference>
<dbReference type="Proteomes" id="UP000066376">
    <property type="component" value="Chromosome"/>
</dbReference>
<proteinExistence type="inferred from homology"/>
<reference evidence="3 5" key="1">
    <citation type="journal article" date="2016" name="Genome Announc.">
        <title>Draft Genome Sequence of the Rumen Methanogen Methanobrevibacter olleyae YLM1.</title>
        <authorList>
            <person name="Kelly W.J."/>
            <person name="Li D."/>
            <person name="Lambie S.C."/>
            <person name="Cox F."/>
            <person name="Attwood G.T."/>
            <person name="Altermann E."/>
            <person name="Leahy S.C."/>
        </authorList>
    </citation>
    <scope>NUCLEOTIDE SEQUENCE [LARGE SCALE GENOMIC DNA]</scope>
    <source>
        <strain evidence="3 5">YLM1</strain>
    </source>
</reference>
<evidence type="ECO:0000313" key="5">
    <source>
        <dbReference type="Proteomes" id="UP000066376"/>
    </source>
</evidence>
<evidence type="ECO:0000256" key="1">
    <source>
        <dbReference type="HAMAP-Rule" id="MF_00645"/>
    </source>
</evidence>
<dbReference type="SUPFAM" id="SSF143447">
    <property type="entry name" value="AMMECR1-like"/>
    <property type="match status" value="1"/>
</dbReference>